<evidence type="ECO:0000313" key="1">
    <source>
        <dbReference type="EMBL" id="WWF00740.1"/>
    </source>
</evidence>
<dbReference type="EMBL" id="CP104311">
    <property type="protein sequence ID" value="WWF00740.1"/>
    <property type="molecule type" value="Genomic_DNA"/>
</dbReference>
<reference evidence="2 3" key="1">
    <citation type="submission" date="2022-09" db="EMBL/GenBank/DDBJ databases">
        <authorList>
            <person name="Giprobiosintez L."/>
        </authorList>
    </citation>
    <scope>NUCLEOTIDE SEQUENCE [LARGE SCALE GENOMIC DNA]</scope>
    <source>
        <strain evidence="2">VKPM-B-12549</strain>
        <strain evidence="3">VKPM-B-12549 (GBS-15)</strain>
    </source>
</reference>
<name>A0ABZ2F6P5_METCP</name>
<gene>
    <name evidence="2" type="ORF">N4J17_04715</name>
    <name evidence="1" type="ORF">N4J17_09620</name>
</gene>
<protein>
    <recommendedName>
        <fullName evidence="4">F5/8 type C domain-containing protein</fullName>
    </recommendedName>
</protein>
<evidence type="ECO:0000313" key="3">
    <source>
        <dbReference type="Proteomes" id="UP001359308"/>
    </source>
</evidence>
<accession>A0ABZ2F6P5</accession>
<evidence type="ECO:0000313" key="2">
    <source>
        <dbReference type="EMBL" id="WWF02924.1"/>
    </source>
</evidence>
<organism evidence="2 3">
    <name type="scientific">Methylococcus capsulatus</name>
    <dbReference type="NCBI Taxonomy" id="414"/>
    <lineage>
        <taxon>Bacteria</taxon>
        <taxon>Pseudomonadati</taxon>
        <taxon>Pseudomonadota</taxon>
        <taxon>Gammaproteobacteria</taxon>
        <taxon>Methylococcales</taxon>
        <taxon>Methylococcaceae</taxon>
        <taxon>Methylococcus</taxon>
    </lineage>
</organism>
<keyword evidence="3" id="KW-1185">Reference proteome</keyword>
<dbReference type="RefSeq" id="WP_198321719.1">
    <property type="nucleotide sequence ID" value="NZ_CP104311.1"/>
</dbReference>
<dbReference type="EMBL" id="CP104311">
    <property type="protein sequence ID" value="WWF02924.1"/>
    <property type="molecule type" value="Genomic_DNA"/>
</dbReference>
<dbReference type="Proteomes" id="UP001359308">
    <property type="component" value="Chromosome"/>
</dbReference>
<proteinExistence type="predicted"/>
<evidence type="ECO:0008006" key="4">
    <source>
        <dbReference type="Google" id="ProtNLM"/>
    </source>
</evidence>
<sequence length="250" mass="27739">MQPIVIGYANLIDIATLGGTGWNASYPLTNLQNRYAGSKARATGLTGQIYIDLGVPDAAIRAFGIKDHNASTVRLEGSAVSNFSSIAYDTTTLPTYADTSYLRALPAAVVARYWRLTLTGASNPEMGRIFIGAGWQPSPENNIEWGASLRIESKTEVAESLSGYEDFNVKPLRRVFRARFDFLPDADAWGVLLPMMRSQGDHREYLLIADPDDTTYQAQRNMFCRMRELSEIEDPYLNAHTVGLEFSELL</sequence>